<dbReference type="PROSITE" id="PS51371">
    <property type="entry name" value="CBS"/>
    <property type="match status" value="2"/>
</dbReference>
<dbReference type="SMART" id="SM00116">
    <property type="entry name" value="CBS"/>
    <property type="match status" value="2"/>
</dbReference>
<dbReference type="InterPro" id="IPR044725">
    <property type="entry name" value="CBSX3_CBS_dom"/>
</dbReference>
<dbReference type="AlphaFoldDB" id="A0A7W8DEZ0"/>
<protein>
    <submittedName>
        <fullName evidence="4">CBS domain-containing protein</fullName>
    </submittedName>
</protein>
<evidence type="ECO:0000259" key="3">
    <source>
        <dbReference type="PROSITE" id="PS51371"/>
    </source>
</evidence>
<name>A0A7W8DEZ0_9GAMM</name>
<keyword evidence="5" id="KW-1185">Reference proteome</keyword>
<reference evidence="4 5" key="1">
    <citation type="submission" date="2020-08" db="EMBL/GenBank/DDBJ databases">
        <title>Genomic Encyclopedia of Type Strains, Phase IV (KMG-IV): sequencing the most valuable type-strain genomes for metagenomic binning, comparative biology and taxonomic classification.</title>
        <authorList>
            <person name="Goeker M."/>
        </authorList>
    </citation>
    <scope>NUCLEOTIDE SEQUENCE [LARGE SCALE GENOMIC DNA]</scope>
    <source>
        <strain evidence="4 5">DSM 25897</strain>
    </source>
</reference>
<dbReference type="InterPro" id="IPR000644">
    <property type="entry name" value="CBS_dom"/>
</dbReference>
<dbReference type="SUPFAM" id="SSF54631">
    <property type="entry name" value="CBS-domain pair"/>
    <property type="match status" value="1"/>
</dbReference>
<proteinExistence type="predicted"/>
<evidence type="ECO:0000313" key="4">
    <source>
        <dbReference type="EMBL" id="MBB5015945.1"/>
    </source>
</evidence>
<accession>A0A7W8DEZ0</accession>
<dbReference type="Proteomes" id="UP000519004">
    <property type="component" value="Unassembled WGS sequence"/>
</dbReference>
<gene>
    <name evidence="4" type="ORF">HNQ58_001855</name>
</gene>
<dbReference type="InterPro" id="IPR046342">
    <property type="entry name" value="CBS_dom_sf"/>
</dbReference>
<feature type="domain" description="CBS" evidence="3">
    <location>
        <begin position="76"/>
        <end position="132"/>
    </location>
</feature>
<dbReference type="PANTHER" id="PTHR43080:SF2">
    <property type="entry name" value="CBS DOMAIN-CONTAINING PROTEIN"/>
    <property type="match status" value="1"/>
</dbReference>
<dbReference type="InterPro" id="IPR051257">
    <property type="entry name" value="Diverse_CBS-Domain"/>
</dbReference>
<feature type="domain" description="CBS" evidence="3">
    <location>
        <begin position="11"/>
        <end position="67"/>
    </location>
</feature>
<dbReference type="Pfam" id="PF00571">
    <property type="entry name" value="CBS"/>
    <property type="match status" value="2"/>
</dbReference>
<keyword evidence="1 2" id="KW-0129">CBS domain</keyword>
<evidence type="ECO:0000256" key="1">
    <source>
        <dbReference type="ARBA" id="ARBA00023122"/>
    </source>
</evidence>
<evidence type="ECO:0000256" key="2">
    <source>
        <dbReference type="PROSITE-ProRule" id="PRU00703"/>
    </source>
</evidence>
<dbReference type="PANTHER" id="PTHR43080">
    <property type="entry name" value="CBS DOMAIN-CONTAINING PROTEIN CBSX3, MITOCHONDRIAL"/>
    <property type="match status" value="1"/>
</dbReference>
<dbReference type="Gene3D" id="3.10.580.10">
    <property type="entry name" value="CBS-domain"/>
    <property type="match status" value="1"/>
</dbReference>
<evidence type="ECO:0000313" key="5">
    <source>
        <dbReference type="Proteomes" id="UP000519004"/>
    </source>
</evidence>
<dbReference type="RefSeq" id="WP_183948616.1">
    <property type="nucleotide sequence ID" value="NZ_JACHHX010000012.1"/>
</dbReference>
<dbReference type="EMBL" id="JACHHX010000012">
    <property type="protein sequence ID" value="MBB5015945.1"/>
    <property type="molecule type" value="Genomic_DNA"/>
</dbReference>
<sequence length="142" mass="15681">MRTVRQLLEEKERRLIAIAPEAAVLDAIRLMAEHGIGAVLVMEGGRLVGILSERDYARKVILQGRSSSSTTVREVMSAPVVTVTPDHSSDACMQLVTHERIRHLPVVEDGRVVGVVSIGDLVKAVIEDQQEEIQHLHRYIAS</sequence>
<comment type="caution">
    <text evidence="4">The sequence shown here is derived from an EMBL/GenBank/DDBJ whole genome shotgun (WGS) entry which is preliminary data.</text>
</comment>
<dbReference type="CDD" id="cd04623">
    <property type="entry name" value="CBS_pair_bac_euk"/>
    <property type="match status" value="1"/>
</dbReference>
<organism evidence="4 5">
    <name type="scientific">Rehaibacterium terrae</name>
    <dbReference type="NCBI Taxonomy" id="1341696"/>
    <lineage>
        <taxon>Bacteria</taxon>
        <taxon>Pseudomonadati</taxon>
        <taxon>Pseudomonadota</taxon>
        <taxon>Gammaproteobacteria</taxon>
        <taxon>Lysobacterales</taxon>
        <taxon>Lysobacteraceae</taxon>
        <taxon>Rehaibacterium</taxon>
    </lineage>
</organism>